<keyword evidence="3 6" id="KW-0547">Nucleotide-binding</keyword>
<feature type="compositionally biased region" description="Basic and acidic residues" evidence="8">
    <location>
        <begin position="31"/>
        <end position="48"/>
    </location>
</feature>
<feature type="compositionally biased region" description="Basic and acidic residues" evidence="8">
    <location>
        <begin position="254"/>
        <end position="271"/>
    </location>
</feature>
<evidence type="ECO:0000256" key="4">
    <source>
        <dbReference type="ARBA" id="ARBA00022777"/>
    </source>
</evidence>
<keyword evidence="5 6" id="KW-0067">ATP-binding</keyword>
<dbReference type="Gene3D" id="3.30.200.20">
    <property type="entry name" value="Phosphorylase Kinase, domain 1"/>
    <property type="match status" value="1"/>
</dbReference>
<dbReference type="SMART" id="SM00220">
    <property type="entry name" value="S_TKc"/>
    <property type="match status" value="1"/>
</dbReference>
<evidence type="ECO:0000256" key="7">
    <source>
        <dbReference type="SAM" id="Coils"/>
    </source>
</evidence>
<dbReference type="PANTHER" id="PTHR24353">
    <property type="entry name" value="CYCLIC NUCLEOTIDE-DEPENDENT PROTEIN KINASE"/>
    <property type="match status" value="1"/>
</dbReference>
<dbReference type="InterPro" id="IPR000719">
    <property type="entry name" value="Prot_kinase_dom"/>
</dbReference>
<keyword evidence="1" id="KW-0723">Serine/threonine-protein kinase</keyword>
<dbReference type="GO" id="GO:0005952">
    <property type="term" value="C:cAMP-dependent protein kinase complex"/>
    <property type="evidence" value="ECO:0007669"/>
    <property type="project" value="TreeGrafter"/>
</dbReference>
<feature type="compositionally biased region" description="Low complexity" evidence="8">
    <location>
        <begin position="134"/>
        <end position="149"/>
    </location>
</feature>
<dbReference type="InterPro" id="IPR045270">
    <property type="entry name" value="STKc_AGC"/>
</dbReference>
<dbReference type="PANTHER" id="PTHR24353:SF37">
    <property type="entry name" value="CAMP-DEPENDENT PROTEIN KINASE CATALYTIC SUBUNIT PRKX"/>
    <property type="match status" value="1"/>
</dbReference>
<organism evidence="10">
    <name type="scientific">Rhizochromulina marina</name>
    <dbReference type="NCBI Taxonomy" id="1034831"/>
    <lineage>
        <taxon>Eukaryota</taxon>
        <taxon>Sar</taxon>
        <taxon>Stramenopiles</taxon>
        <taxon>Ochrophyta</taxon>
        <taxon>Dictyochophyceae</taxon>
        <taxon>Rhizochromulinales</taxon>
        <taxon>Rhizochromulina</taxon>
    </lineage>
</organism>
<accession>A0A7S2SQ74</accession>
<evidence type="ECO:0000313" key="10">
    <source>
        <dbReference type="EMBL" id="CAD9705828.1"/>
    </source>
</evidence>
<feature type="compositionally biased region" description="Basic residues" evidence="8">
    <location>
        <begin position="150"/>
        <end position="167"/>
    </location>
</feature>
<feature type="compositionally biased region" description="Basic and acidic residues" evidence="8">
    <location>
        <begin position="79"/>
        <end position="107"/>
    </location>
</feature>
<dbReference type="AlphaFoldDB" id="A0A7S2SQ74"/>
<feature type="coiled-coil region" evidence="7">
    <location>
        <begin position="308"/>
        <end position="354"/>
    </location>
</feature>
<feature type="domain" description="Protein kinase" evidence="9">
    <location>
        <begin position="377"/>
        <end position="644"/>
    </location>
</feature>
<dbReference type="InterPro" id="IPR008271">
    <property type="entry name" value="Ser/Thr_kinase_AS"/>
</dbReference>
<evidence type="ECO:0000256" key="1">
    <source>
        <dbReference type="ARBA" id="ARBA00022527"/>
    </source>
</evidence>
<dbReference type="InterPro" id="IPR017441">
    <property type="entry name" value="Protein_kinase_ATP_BS"/>
</dbReference>
<sequence length="662" mass="76464">MSASVVMAPPEPPLGHHQRRPSRSPPPPASHRRDDRRHSTGMDRDQFGRRRRSSSRTGGSSRRRDHGDEADVRSPPPRQRRDAREEGWEGHEAAAAEGAAKEGELTRRPSGVIGRIRQRVLERRRTTNDLVPGRSRAQSASPARSWRLSRSGRNRRRPSQVRRREHKVRTTIENEDKGDEGVSSPIVGAAEEDRSEYTHHQEYQERGRPRRNELEDSKESKRSHSRRTASRRTGSRRGGSRTSSRRSARQSSDSSHHDDSIDPAFFDRADQEYDDEDQAAVERTQEQLESRTLNRRRSDPGLLTPADIEALRIQAKREKEEEEWQRQEEAARLAERQREEAARLEAMRRASQQAKGDELTFTGWRMAKRPEVRLSELRTVDKLGEGQFGRVLRVAWKPVEASPAQELFAMKIMERERFKSKRHEAVVLRERHLMEQINHSFHTTLVNTYKTPTRLFLLMELATGKDLAKRITDEGLQDPRAVRFFSANVLLAIRHIHQHHIVHRDIKPSNLLVDRSGYLKVCDYGFAKELSLGEKAKTMAGTYAYLSPEQCRREEYDHSVDIWSLGITIYEMMYGVTPFEADGDDESFALHTMENIQFKELAFSERVPFSLSAKLFVKGILQRRKHERLGGGLDYAEIMDHPWLSQMDWEAMEARRLTPPTV</sequence>
<keyword evidence="4" id="KW-0418">Kinase</keyword>
<dbReference type="PROSITE" id="PS50011">
    <property type="entry name" value="PROTEIN_KINASE_DOM"/>
    <property type="match status" value="1"/>
</dbReference>
<name>A0A7S2SQ74_9STRA</name>
<keyword evidence="7" id="KW-0175">Coiled coil</keyword>
<dbReference type="InterPro" id="IPR011009">
    <property type="entry name" value="Kinase-like_dom_sf"/>
</dbReference>
<dbReference type="Gene3D" id="1.10.510.10">
    <property type="entry name" value="Transferase(Phosphotransferase) domain 1"/>
    <property type="match status" value="1"/>
</dbReference>
<reference evidence="10" key="1">
    <citation type="submission" date="2021-01" db="EMBL/GenBank/DDBJ databases">
        <authorList>
            <person name="Corre E."/>
            <person name="Pelletier E."/>
            <person name="Niang G."/>
            <person name="Scheremetjew M."/>
            <person name="Finn R."/>
            <person name="Kale V."/>
            <person name="Holt S."/>
            <person name="Cochrane G."/>
            <person name="Meng A."/>
            <person name="Brown T."/>
            <person name="Cohen L."/>
        </authorList>
    </citation>
    <scope>NUCLEOTIDE SEQUENCE</scope>
    <source>
        <strain evidence="10">CCMP1243</strain>
    </source>
</reference>
<evidence type="ECO:0000256" key="5">
    <source>
        <dbReference type="ARBA" id="ARBA00022840"/>
    </source>
</evidence>
<dbReference type="Pfam" id="PF00069">
    <property type="entry name" value="Pkinase"/>
    <property type="match status" value="1"/>
</dbReference>
<dbReference type="PROSITE" id="PS00107">
    <property type="entry name" value="PROTEIN_KINASE_ATP"/>
    <property type="match status" value="1"/>
</dbReference>
<feature type="compositionally biased region" description="Basic and acidic residues" evidence="8">
    <location>
        <begin position="191"/>
        <end position="222"/>
    </location>
</feature>
<evidence type="ECO:0000256" key="6">
    <source>
        <dbReference type="PROSITE-ProRule" id="PRU10141"/>
    </source>
</evidence>
<dbReference type="CDD" id="cd05123">
    <property type="entry name" value="STKc_AGC"/>
    <property type="match status" value="1"/>
</dbReference>
<dbReference type="EMBL" id="HBHJ01026119">
    <property type="protein sequence ID" value="CAD9705828.1"/>
    <property type="molecule type" value="Transcribed_RNA"/>
</dbReference>
<protein>
    <recommendedName>
        <fullName evidence="9">Protein kinase domain-containing protein</fullName>
    </recommendedName>
</protein>
<evidence type="ECO:0000256" key="8">
    <source>
        <dbReference type="SAM" id="MobiDB-lite"/>
    </source>
</evidence>
<evidence type="ECO:0000256" key="3">
    <source>
        <dbReference type="ARBA" id="ARBA00022741"/>
    </source>
</evidence>
<feature type="binding site" evidence="6">
    <location>
        <position position="411"/>
    </location>
    <ligand>
        <name>ATP</name>
        <dbReference type="ChEBI" id="CHEBI:30616"/>
    </ligand>
</feature>
<keyword evidence="2" id="KW-0808">Transferase</keyword>
<gene>
    <name evidence="10" type="ORF">RMAR1173_LOCUS17234</name>
</gene>
<dbReference type="PROSITE" id="PS00108">
    <property type="entry name" value="PROTEIN_KINASE_ST"/>
    <property type="match status" value="1"/>
</dbReference>
<feature type="compositionally biased region" description="Basic residues" evidence="8">
    <location>
        <begin position="223"/>
        <end position="248"/>
    </location>
</feature>
<evidence type="ECO:0000259" key="9">
    <source>
        <dbReference type="PROSITE" id="PS50011"/>
    </source>
</evidence>
<proteinExistence type="predicted"/>
<dbReference type="GO" id="GO:0005524">
    <property type="term" value="F:ATP binding"/>
    <property type="evidence" value="ECO:0007669"/>
    <property type="project" value="UniProtKB-UniRule"/>
</dbReference>
<dbReference type="SUPFAM" id="SSF56112">
    <property type="entry name" value="Protein kinase-like (PK-like)"/>
    <property type="match status" value="1"/>
</dbReference>
<dbReference type="GO" id="GO:0004691">
    <property type="term" value="F:cAMP-dependent protein kinase activity"/>
    <property type="evidence" value="ECO:0007669"/>
    <property type="project" value="TreeGrafter"/>
</dbReference>
<evidence type="ECO:0000256" key="2">
    <source>
        <dbReference type="ARBA" id="ARBA00022679"/>
    </source>
</evidence>
<feature type="region of interest" description="Disordered" evidence="8">
    <location>
        <begin position="1"/>
        <end position="307"/>
    </location>
</feature>